<dbReference type="AlphaFoldDB" id="A0A9Q3ZRJ8"/>
<accession>A0A9Q3ZRJ8</accession>
<protein>
    <recommendedName>
        <fullName evidence="1">Winged helix-turn-helix domain-containing protein</fullName>
    </recommendedName>
</protein>
<dbReference type="RefSeq" id="WP_430539635.1">
    <property type="nucleotide sequence ID" value="NZ_JAGQAF010000034.1"/>
</dbReference>
<organism evidence="2 3">
    <name type="scientific">Ruegeria pomeroyi</name>
    <dbReference type="NCBI Taxonomy" id="89184"/>
    <lineage>
        <taxon>Bacteria</taxon>
        <taxon>Pseudomonadati</taxon>
        <taxon>Pseudomonadota</taxon>
        <taxon>Alphaproteobacteria</taxon>
        <taxon>Rhodobacterales</taxon>
        <taxon>Roseobacteraceae</taxon>
        <taxon>Ruegeria</taxon>
    </lineage>
</organism>
<sequence>MSSRTTITKHILAALLRRERITQVDAFERFGTTRLASIIHNLRKAGYDIKTATTQAANGSRFAVYYLDPAPSAA</sequence>
<reference evidence="2" key="1">
    <citation type="journal article" date="2021" name="Environ. Microbiol.">
        <title>Cryptic niche differentiation of novel sediment ecotypes of Rugeria pomeroyi correlates with nitrate respiration.</title>
        <authorList>
            <person name="Lin X."/>
            <person name="McNichol J."/>
            <person name="Chu X."/>
            <person name="Qian Y."/>
            <person name="Luo H."/>
        </authorList>
    </citation>
    <scope>NUCLEOTIDE SEQUENCE</scope>
    <source>
        <strain evidence="2">SZCCDBB064</strain>
    </source>
</reference>
<dbReference type="Proteomes" id="UP000813672">
    <property type="component" value="Unassembled WGS sequence"/>
</dbReference>
<dbReference type="Pfam" id="PF14090">
    <property type="entry name" value="HTH_39"/>
    <property type="match status" value="1"/>
</dbReference>
<comment type="caution">
    <text evidence="2">The sequence shown here is derived from an EMBL/GenBank/DDBJ whole genome shotgun (WGS) entry which is preliminary data.</text>
</comment>
<name>A0A9Q3ZRJ8_9RHOB</name>
<evidence type="ECO:0000259" key="1">
    <source>
        <dbReference type="Pfam" id="PF14090"/>
    </source>
</evidence>
<dbReference type="InterPro" id="IPR055245">
    <property type="entry name" value="HTH_proteobacteria"/>
</dbReference>
<feature type="domain" description="Winged helix-turn-helix" evidence="1">
    <location>
        <begin position="9"/>
        <end position="67"/>
    </location>
</feature>
<evidence type="ECO:0000313" key="3">
    <source>
        <dbReference type="Proteomes" id="UP000813672"/>
    </source>
</evidence>
<proteinExistence type="predicted"/>
<dbReference type="EMBL" id="JAGQAF010000034">
    <property type="protein sequence ID" value="MCE8540286.1"/>
    <property type="molecule type" value="Genomic_DNA"/>
</dbReference>
<evidence type="ECO:0000313" key="2">
    <source>
        <dbReference type="EMBL" id="MCE8540286.1"/>
    </source>
</evidence>
<gene>
    <name evidence="2" type="ORF">KBY27_22715</name>
</gene>